<keyword evidence="9" id="KW-1185">Reference proteome</keyword>
<protein>
    <recommendedName>
        <fullName evidence="4">Amine oxidase</fullName>
        <ecNumber evidence="4">1.4.3.-</ecNumber>
    </recommendedName>
</protein>
<organism evidence="8 9">
    <name type="scientific">Lymnaea stagnalis</name>
    <name type="common">Great pond snail</name>
    <name type="synonym">Helix stagnalis</name>
    <dbReference type="NCBI Taxonomy" id="6523"/>
    <lineage>
        <taxon>Eukaryota</taxon>
        <taxon>Metazoa</taxon>
        <taxon>Spiralia</taxon>
        <taxon>Lophotrochozoa</taxon>
        <taxon>Mollusca</taxon>
        <taxon>Gastropoda</taxon>
        <taxon>Heterobranchia</taxon>
        <taxon>Euthyneura</taxon>
        <taxon>Panpulmonata</taxon>
        <taxon>Hygrophila</taxon>
        <taxon>Lymnaeoidea</taxon>
        <taxon>Lymnaeidae</taxon>
        <taxon>Lymnaea</taxon>
    </lineage>
</organism>
<reference evidence="8 9" key="1">
    <citation type="submission" date="2024-04" db="EMBL/GenBank/DDBJ databases">
        <authorList>
            <consortium name="Genoscope - CEA"/>
            <person name="William W."/>
        </authorList>
    </citation>
    <scope>NUCLEOTIDE SEQUENCE [LARGE SCALE GENOMIC DNA]</scope>
</reference>
<dbReference type="PRINTS" id="PR00757">
    <property type="entry name" value="AMINEOXDASEF"/>
</dbReference>
<comment type="similarity">
    <text evidence="4">Belongs to the flavin monoamine oxidase family.</text>
</comment>
<dbReference type="AlphaFoldDB" id="A0AAV2GXQ3"/>
<dbReference type="EMBL" id="CAXITT010000003">
    <property type="protein sequence ID" value="CAL1526224.1"/>
    <property type="molecule type" value="Genomic_DNA"/>
</dbReference>
<proteinExistence type="inferred from homology"/>
<feature type="region of interest" description="Disordered" evidence="5">
    <location>
        <begin position="510"/>
        <end position="589"/>
    </location>
</feature>
<accession>A0AAV2GXQ3</accession>
<dbReference type="InterPro" id="IPR001613">
    <property type="entry name" value="Flavin_amine_oxidase"/>
</dbReference>
<gene>
    <name evidence="8" type="ORF">GSLYS_00000401001</name>
</gene>
<evidence type="ECO:0000256" key="6">
    <source>
        <dbReference type="SAM" id="SignalP"/>
    </source>
</evidence>
<feature type="compositionally biased region" description="Basic and acidic residues" evidence="5">
    <location>
        <begin position="510"/>
        <end position="541"/>
    </location>
</feature>
<keyword evidence="4" id="KW-0285">Flavoprotein</keyword>
<dbReference type="SUPFAM" id="SSF54373">
    <property type="entry name" value="FAD-linked reductases, C-terminal domain"/>
    <property type="match status" value="1"/>
</dbReference>
<evidence type="ECO:0000256" key="1">
    <source>
        <dbReference type="ARBA" id="ARBA00001974"/>
    </source>
</evidence>
<feature type="binding site" evidence="3">
    <location>
        <position position="271"/>
    </location>
    <ligand>
        <name>FAD</name>
        <dbReference type="ChEBI" id="CHEBI:57692"/>
    </ligand>
</feature>
<sequence length="589" mass="65895">MKMQLLATLVVLLLLAISIVPNNGTKEKVKNKKKEVPVQKKEPPKKVDRKDYPGLPKEVLIIGAGMAGLAAARRISSDRSNFTVKVYEARQERFGGRVWTDKLKDMSAKGAEVDLGGSAFNVVSKNNPLVKLAEDFELKSTKLDNLQFIVPWEQKHFSGEELTQITRQAGQILGQALNESKSVETEISVKEAIDKVLASGAIASSDSPGALLIKSLPSYILRDYSTRNYTPELLDVGYEKVLLDGMGELVDRLLSGSPEEPPLHLHLNKAVRQIKVDKSQGKVLVRFRDGSQVSADFVVVAVPSTIISTGGLLFEPALPKKYQLAAKEMGMSAGDKIIIQFERPFWSPDYGVFVRAVNRDSDRGNLQTWVNINRIVGVPALGGFLTGDPAVKFEKMTNEDAEELVITVLNEMFGEEVVKQGGKIVKFQRSQWVTDEWSKGASTYPKVGNDPSLWDTFSQPLCPYIYFAGEHTQFDSHGSLHGAYNSGIRAGDQILTGLCELLRKEEIQRKKEERRKKEEAKKKKEGDKADKKEGKKSKEDEIKDDEVDDDDYTDDDDDAYENEIRLDKEKRDEDKTDNDKKKKKKKDEL</sequence>
<keyword evidence="2 4" id="KW-0560">Oxidoreductase</keyword>
<comment type="cofactor">
    <cofactor evidence="1 4">
        <name>FAD</name>
        <dbReference type="ChEBI" id="CHEBI:57692"/>
    </cofactor>
</comment>
<dbReference type="EC" id="1.4.3.-" evidence="4"/>
<feature type="domain" description="Amine oxidase" evidence="7">
    <location>
        <begin position="66"/>
        <end position="495"/>
    </location>
</feature>
<evidence type="ECO:0000256" key="2">
    <source>
        <dbReference type="ARBA" id="ARBA00023002"/>
    </source>
</evidence>
<evidence type="ECO:0000313" key="8">
    <source>
        <dbReference type="EMBL" id="CAL1526224.1"/>
    </source>
</evidence>
<dbReference type="PANTHER" id="PTHR10742:SF410">
    <property type="entry name" value="LYSINE-SPECIFIC HISTONE DEMETHYLASE 2"/>
    <property type="match status" value="1"/>
</dbReference>
<dbReference type="SUPFAM" id="SSF51905">
    <property type="entry name" value="FAD/NAD(P)-binding domain"/>
    <property type="match status" value="1"/>
</dbReference>
<dbReference type="Gene3D" id="3.90.660.10">
    <property type="match status" value="1"/>
</dbReference>
<dbReference type="PANTHER" id="PTHR10742">
    <property type="entry name" value="FLAVIN MONOAMINE OXIDASE"/>
    <property type="match status" value="1"/>
</dbReference>
<evidence type="ECO:0000313" key="9">
    <source>
        <dbReference type="Proteomes" id="UP001497497"/>
    </source>
</evidence>
<dbReference type="Pfam" id="PF01593">
    <property type="entry name" value="Amino_oxidase"/>
    <property type="match status" value="1"/>
</dbReference>
<feature type="binding site" evidence="3">
    <location>
        <begin position="88"/>
        <end position="89"/>
    </location>
    <ligand>
        <name>FAD</name>
        <dbReference type="ChEBI" id="CHEBI:57692"/>
    </ligand>
</feature>
<feature type="binding site" evidence="3">
    <location>
        <position position="384"/>
    </location>
    <ligand>
        <name>substrate</name>
    </ligand>
</feature>
<keyword evidence="4" id="KW-0274">FAD</keyword>
<evidence type="ECO:0000256" key="5">
    <source>
        <dbReference type="SAM" id="MobiDB-lite"/>
    </source>
</evidence>
<dbReference type="InterPro" id="IPR002937">
    <property type="entry name" value="Amino_oxidase"/>
</dbReference>
<comment type="caution">
    <text evidence="8">The sequence shown here is derived from an EMBL/GenBank/DDBJ whole genome shotgun (WGS) entry which is preliminary data.</text>
</comment>
<keyword evidence="6" id="KW-0732">Signal</keyword>
<dbReference type="Gene3D" id="3.50.50.60">
    <property type="entry name" value="FAD/NAD(P)-binding domain"/>
    <property type="match status" value="1"/>
</dbReference>
<feature type="compositionally biased region" description="Basic and acidic residues" evidence="5">
    <location>
        <begin position="34"/>
        <end position="50"/>
    </location>
</feature>
<dbReference type="Proteomes" id="UP001497497">
    <property type="component" value="Unassembled WGS sequence"/>
</dbReference>
<evidence type="ECO:0000256" key="4">
    <source>
        <dbReference type="RuleBase" id="RU362067"/>
    </source>
</evidence>
<evidence type="ECO:0000259" key="7">
    <source>
        <dbReference type="Pfam" id="PF01593"/>
    </source>
</evidence>
<dbReference type="GO" id="GO:0008131">
    <property type="term" value="F:primary methylamine oxidase activity"/>
    <property type="evidence" value="ECO:0007669"/>
    <property type="project" value="UniProtKB-ARBA"/>
</dbReference>
<feature type="compositionally biased region" description="Basic and acidic residues" evidence="5">
    <location>
        <begin position="562"/>
        <end position="589"/>
    </location>
</feature>
<dbReference type="InterPro" id="IPR036188">
    <property type="entry name" value="FAD/NAD-bd_sf"/>
</dbReference>
<dbReference type="InterPro" id="IPR050281">
    <property type="entry name" value="Flavin_monoamine_oxidase"/>
</dbReference>
<feature type="signal peptide" evidence="6">
    <location>
        <begin position="1"/>
        <end position="24"/>
    </location>
</feature>
<evidence type="ECO:0000256" key="3">
    <source>
        <dbReference type="PIRSR" id="PIRSR601613-1"/>
    </source>
</evidence>
<feature type="chain" id="PRO_5043662716" description="Amine oxidase" evidence="6">
    <location>
        <begin position="25"/>
        <end position="589"/>
    </location>
</feature>
<name>A0AAV2GXQ3_LYMST</name>
<feature type="region of interest" description="Disordered" evidence="5">
    <location>
        <begin position="28"/>
        <end position="50"/>
    </location>
</feature>
<feature type="compositionally biased region" description="Acidic residues" evidence="5">
    <location>
        <begin position="542"/>
        <end position="561"/>
    </location>
</feature>